<evidence type="ECO:0000259" key="2">
    <source>
        <dbReference type="Pfam" id="PF01370"/>
    </source>
</evidence>
<dbReference type="AlphaFoldDB" id="A0A383CNW5"/>
<protein>
    <recommendedName>
        <fullName evidence="2">NAD-dependent epimerase/dehydratase domain-containing protein</fullName>
    </recommendedName>
</protein>
<comment type="similarity">
    <text evidence="1">Belongs to the NAD(P)-dependent epimerase/dehydratase family.</text>
</comment>
<accession>A0A383CNW5</accession>
<dbReference type="CDD" id="cd08946">
    <property type="entry name" value="SDR_e"/>
    <property type="match status" value="1"/>
</dbReference>
<feature type="domain" description="NAD-dependent epimerase/dehydratase" evidence="2">
    <location>
        <begin position="16"/>
        <end position="208"/>
    </location>
</feature>
<evidence type="ECO:0000256" key="1">
    <source>
        <dbReference type="ARBA" id="ARBA00007637"/>
    </source>
</evidence>
<dbReference type="Pfam" id="PF01370">
    <property type="entry name" value="Epimerase"/>
    <property type="match status" value="1"/>
</dbReference>
<dbReference type="EMBL" id="UINC01210344">
    <property type="protein sequence ID" value="SVE33769.1"/>
    <property type="molecule type" value="Genomic_DNA"/>
</dbReference>
<dbReference type="Gene3D" id="3.40.50.720">
    <property type="entry name" value="NAD(P)-binding Rossmann-like Domain"/>
    <property type="match status" value="1"/>
</dbReference>
<evidence type="ECO:0000313" key="3">
    <source>
        <dbReference type="EMBL" id="SVE33769.1"/>
    </source>
</evidence>
<name>A0A383CNW5_9ZZZZ</name>
<sequence>MFDRFIINSNDFDGPVLVTGAGGCIGSWVVALLLKANISVVAFDISKNKKRLKLLIDNEKLDKLTWVVGDIANTESVAKVITNNGICSIIHLAALQVPFCIDDPIAGAKVNVIGTLNILEAARQNNLKRITYASSIASHALTPNSNYLGTLYGAYKLCDENLASVYYQDWGVPSIGIRPGIIYGIGRDQGMTSKITIATLATAANKPFTIPFSGPISALHAGEAAAAF</sequence>
<dbReference type="SUPFAM" id="SSF51735">
    <property type="entry name" value="NAD(P)-binding Rossmann-fold domains"/>
    <property type="match status" value="1"/>
</dbReference>
<proteinExistence type="inferred from homology"/>
<dbReference type="PROSITE" id="PS51257">
    <property type="entry name" value="PROKAR_LIPOPROTEIN"/>
    <property type="match status" value="1"/>
</dbReference>
<organism evidence="3">
    <name type="scientific">marine metagenome</name>
    <dbReference type="NCBI Taxonomy" id="408172"/>
    <lineage>
        <taxon>unclassified sequences</taxon>
        <taxon>metagenomes</taxon>
        <taxon>ecological metagenomes</taxon>
    </lineage>
</organism>
<dbReference type="PANTHER" id="PTHR43000">
    <property type="entry name" value="DTDP-D-GLUCOSE 4,6-DEHYDRATASE-RELATED"/>
    <property type="match status" value="1"/>
</dbReference>
<dbReference type="InterPro" id="IPR001509">
    <property type="entry name" value="Epimerase_deHydtase"/>
</dbReference>
<gene>
    <name evidence="3" type="ORF">METZ01_LOCUS486623</name>
</gene>
<dbReference type="InterPro" id="IPR036291">
    <property type="entry name" value="NAD(P)-bd_dom_sf"/>
</dbReference>
<reference evidence="3" key="1">
    <citation type="submission" date="2018-05" db="EMBL/GenBank/DDBJ databases">
        <authorList>
            <person name="Lanie J.A."/>
            <person name="Ng W.-L."/>
            <person name="Kazmierczak K.M."/>
            <person name="Andrzejewski T.M."/>
            <person name="Davidsen T.M."/>
            <person name="Wayne K.J."/>
            <person name="Tettelin H."/>
            <person name="Glass J.I."/>
            <person name="Rusch D."/>
            <person name="Podicherti R."/>
            <person name="Tsui H.-C.T."/>
            <person name="Winkler M.E."/>
        </authorList>
    </citation>
    <scope>NUCLEOTIDE SEQUENCE</scope>
</reference>
<feature type="non-terminal residue" evidence="3">
    <location>
        <position position="228"/>
    </location>
</feature>